<name>A0A9X1U0K5_9BACT</name>
<evidence type="ECO:0000313" key="1">
    <source>
        <dbReference type="EMBL" id="MCF2498356.1"/>
    </source>
</evidence>
<dbReference type="AlphaFoldDB" id="A0A9X1U0K5"/>
<dbReference type="Proteomes" id="UP001139411">
    <property type="component" value="Unassembled WGS sequence"/>
</dbReference>
<dbReference type="EMBL" id="JAKFFV010000004">
    <property type="protein sequence ID" value="MCF2498356.1"/>
    <property type="molecule type" value="Genomic_DNA"/>
</dbReference>
<accession>A0A9X1U0K5</accession>
<protein>
    <submittedName>
        <fullName evidence="1">Uncharacterized protein</fullName>
    </submittedName>
</protein>
<organism evidence="1 2">
    <name type="scientific">Dyadobacter chenhuakuii</name>
    <dbReference type="NCBI Taxonomy" id="2909339"/>
    <lineage>
        <taxon>Bacteria</taxon>
        <taxon>Pseudomonadati</taxon>
        <taxon>Bacteroidota</taxon>
        <taxon>Cytophagia</taxon>
        <taxon>Cytophagales</taxon>
        <taxon>Spirosomataceae</taxon>
        <taxon>Dyadobacter</taxon>
    </lineage>
</organism>
<comment type="caution">
    <text evidence="1">The sequence shown here is derived from an EMBL/GenBank/DDBJ whole genome shotgun (WGS) entry which is preliminary data.</text>
</comment>
<evidence type="ECO:0000313" key="2">
    <source>
        <dbReference type="Proteomes" id="UP001139411"/>
    </source>
</evidence>
<reference evidence="1" key="1">
    <citation type="submission" date="2022-01" db="EMBL/GenBank/DDBJ databases">
        <title>Novel species in genus Dyadobacter.</title>
        <authorList>
            <person name="Ma C."/>
        </authorList>
    </citation>
    <scope>NUCLEOTIDE SEQUENCE</scope>
    <source>
        <strain evidence="1">CY357</strain>
    </source>
</reference>
<proteinExistence type="predicted"/>
<sequence>MKNTARIYFYKCIIDVQKSNPENSFLSARIFFSVTALYHNAPKGQNVVGFDTVCVAQQPHGENYFDNPLEVVLTADMRGVRLPHNPFSDAVEEYLRELVGRNDELLSISGPSFNLKDVGFKFPKTVTLDLVDTGGGW</sequence>
<dbReference type="RefSeq" id="WP_235177492.1">
    <property type="nucleotide sequence ID" value="NZ_JAKFFV010000004.1"/>
</dbReference>
<gene>
    <name evidence="1" type="ORF">L0661_08565</name>
</gene>